<evidence type="ECO:0000313" key="3">
    <source>
        <dbReference type="EnsemblMetazoa" id="AMEC005866-PA"/>
    </source>
</evidence>
<keyword evidence="4" id="KW-1185">Reference proteome</keyword>
<accession>A0A182TP64</accession>
<feature type="chain" id="PRO_5008137125" evidence="2">
    <location>
        <begin position="23"/>
        <end position="339"/>
    </location>
</feature>
<evidence type="ECO:0000256" key="1">
    <source>
        <dbReference type="SAM" id="MobiDB-lite"/>
    </source>
</evidence>
<evidence type="ECO:0000313" key="4">
    <source>
        <dbReference type="Proteomes" id="UP000075902"/>
    </source>
</evidence>
<reference evidence="3" key="2">
    <citation type="submission" date="2020-05" db="UniProtKB">
        <authorList>
            <consortium name="EnsemblMetazoa"/>
        </authorList>
    </citation>
    <scope>IDENTIFICATION</scope>
    <source>
        <strain evidence="3">CM1001059</strain>
    </source>
</reference>
<evidence type="ECO:0000256" key="2">
    <source>
        <dbReference type="SAM" id="SignalP"/>
    </source>
</evidence>
<organism evidence="3 4">
    <name type="scientific">Anopheles melas</name>
    <dbReference type="NCBI Taxonomy" id="34690"/>
    <lineage>
        <taxon>Eukaryota</taxon>
        <taxon>Metazoa</taxon>
        <taxon>Ecdysozoa</taxon>
        <taxon>Arthropoda</taxon>
        <taxon>Hexapoda</taxon>
        <taxon>Insecta</taxon>
        <taxon>Pterygota</taxon>
        <taxon>Neoptera</taxon>
        <taxon>Endopterygota</taxon>
        <taxon>Diptera</taxon>
        <taxon>Nematocera</taxon>
        <taxon>Culicoidea</taxon>
        <taxon>Culicidae</taxon>
        <taxon>Anophelinae</taxon>
        <taxon>Anopheles</taxon>
    </lineage>
</organism>
<name>A0A182TP64_9DIPT</name>
<dbReference type="EnsemblMetazoa" id="AMEC005866-RA">
    <property type="protein sequence ID" value="AMEC005866-PA"/>
    <property type="gene ID" value="AMEC005866"/>
</dbReference>
<keyword evidence="2" id="KW-0732">Signal</keyword>
<protein>
    <submittedName>
        <fullName evidence="3">Uncharacterized protein</fullName>
    </submittedName>
</protein>
<dbReference type="Proteomes" id="UP000075902">
    <property type="component" value="Unassembled WGS sequence"/>
</dbReference>
<feature type="region of interest" description="Disordered" evidence="1">
    <location>
        <begin position="252"/>
        <end position="284"/>
    </location>
</feature>
<dbReference type="VEuPathDB" id="VectorBase:AMEC005866"/>
<dbReference type="AlphaFoldDB" id="A0A182TP64"/>
<feature type="signal peptide" evidence="2">
    <location>
        <begin position="1"/>
        <end position="22"/>
    </location>
</feature>
<reference evidence="4" key="1">
    <citation type="submission" date="2014-01" db="EMBL/GenBank/DDBJ databases">
        <title>The Genome Sequence of Anopheles melas CM1001059_A (V2).</title>
        <authorList>
            <consortium name="The Broad Institute Genomics Platform"/>
            <person name="Neafsey D.E."/>
            <person name="Besansky N."/>
            <person name="Howell P."/>
            <person name="Walton C."/>
            <person name="Young S.K."/>
            <person name="Zeng Q."/>
            <person name="Gargeya S."/>
            <person name="Fitzgerald M."/>
            <person name="Haas B."/>
            <person name="Abouelleil A."/>
            <person name="Allen A.W."/>
            <person name="Alvarado L."/>
            <person name="Arachchi H.M."/>
            <person name="Berlin A.M."/>
            <person name="Chapman S.B."/>
            <person name="Gainer-Dewar J."/>
            <person name="Goldberg J."/>
            <person name="Griggs A."/>
            <person name="Gujja S."/>
            <person name="Hansen M."/>
            <person name="Howarth C."/>
            <person name="Imamovic A."/>
            <person name="Ireland A."/>
            <person name="Larimer J."/>
            <person name="McCowan C."/>
            <person name="Murphy C."/>
            <person name="Pearson M."/>
            <person name="Poon T.W."/>
            <person name="Priest M."/>
            <person name="Roberts A."/>
            <person name="Saif S."/>
            <person name="Shea T."/>
            <person name="Sisk P."/>
            <person name="Sykes S."/>
            <person name="Wortman J."/>
            <person name="Nusbaum C."/>
            <person name="Birren B."/>
        </authorList>
    </citation>
    <scope>NUCLEOTIDE SEQUENCE [LARGE SCALE GENOMIC DNA]</scope>
    <source>
        <strain evidence="4">CM1001059</strain>
    </source>
</reference>
<feature type="compositionally biased region" description="Polar residues" evidence="1">
    <location>
        <begin position="252"/>
        <end position="261"/>
    </location>
</feature>
<sequence>MNVNLRKLLVAAASCWLVLVCGSPERVEGAGQAATVDGILRSVVAVRTQLEPVAQNRLSQRTTPTRQGGLSCGGVIRVPGLQRLFNCVTPDRVVLQTGAASPPVAPPPRFTVEARVNDKPQQQSTVEIIASDQRATWSTYSDGTSSAIQGGNGPLYQGDPVLGANPLALIIPTQEQLQQFQQWHRPYQRLSKPVTTTTTTTARPDVDKIYFPPSVDEPVPVLGTVRSTQHYTTAAPAGGSIAERVPWETSSWASVGGNTKDPSLEEEVTTEPPREEEEEEHGLGNRIDHKLLLSLVDHSFPSSEASEYKPQSVECIWVYRRGLPLMWAGNLWPRKVQQL</sequence>
<feature type="compositionally biased region" description="Acidic residues" evidence="1">
    <location>
        <begin position="264"/>
        <end position="280"/>
    </location>
</feature>
<proteinExistence type="predicted"/>